<comment type="caution">
    <text evidence="1">The sequence shown here is derived from an EMBL/GenBank/DDBJ whole genome shotgun (WGS) entry which is preliminary data.</text>
</comment>
<protein>
    <submittedName>
        <fullName evidence="1">Uncharacterized protein</fullName>
    </submittedName>
</protein>
<dbReference type="Proteomes" id="UP000234748">
    <property type="component" value="Unassembled WGS sequence"/>
</dbReference>
<accession>A0A2N5LZR0</accession>
<reference evidence="1 2" key="1">
    <citation type="submission" date="2017-11" db="EMBL/GenBank/DDBJ databases">
        <title>Comparitive Functional Genomics of Dry Heat Resistant strains isolated from the Viking Spacecraft.</title>
        <authorList>
            <person name="Seuylemezian A."/>
            <person name="Cooper K."/>
            <person name="Vaishampayan P."/>
        </authorList>
    </citation>
    <scope>NUCLEOTIDE SEQUENCE [LARGE SCALE GENOMIC DNA]</scope>
    <source>
        <strain evidence="1 2">V1-29</strain>
    </source>
</reference>
<sequence length="84" mass="9779">MATLLNNLTESLIETRHRYRMLKNNGIESMTNIYPAIPWNAELYYQLLATLPEEIFRLEQKIVKIENDLKSASKVNLSLSSRQP</sequence>
<gene>
    <name evidence="1" type="ORF">CUU66_23045</name>
</gene>
<name>A0A2N5LZR0_9BACI</name>
<dbReference type="OrthoDB" id="2935159at2"/>
<keyword evidence="2" id="KW-1185">Reference proteome</keyword>
<dbReference type="RefSeq" id="WP_101645739.1">
    <property type="nucleotide sequence ID" value="NZ_PGUY01000090.1"/>
</dbReference>
<dbReference type="AlphaFoldDB" id="A0A2N5LZR0"/>
<dbReference type="EMBL" id="PGUY01000090">
    <property type="protein sequence ID" value="PLT27594.1"/>
    <property type="molecule type" value="Genomic_DNA"/>
</dbReference>
<proteinExistence type="predicted"/>
<evidence type="ECO:0000313" key="1">
    <source>
        <dbReference type="EMBL" id="PLT27594.1"/>
    </source>
</evidence>
<evidence type="ECO:0000313" key="2">
    <source>
        <dbReference type="Proteomes" id="UP000234748"/>
    </source>
</evidence>
<organism evidence="1 2">
    <name type="scientific">Peribacillus deserti</name>
    <dbReference type="NCBI Taxonomy" id="673318"/>
    <lineage>
        <taxon>Bacteria</taxon>
        <taxon>Bacillati</taxon>
        <taxon>Bacillota</taxon>
        <taxon>Bacilli</taxon>
        <taxon>Bacillales</taxon>
        <taxon>Bacillaceae</taxon>
        <taxon>Peribacillus</taxon>
    </lineage>
</organism>